<feature type="domain" description="N-acetyltransferase" evidence="1">
    <location>
        <begin position="1"/>
        <end position="167"/>
    </location>
</feature>
<keyword evidence="2" id="KW-0808">Transferase</keyword>
<dbReference type="InterPro" id="IPR050276">
    <property type="entry name" value="MshD_Acetyltransferase"/>
</dbReference>
<dbReference type="PROSITE" id="PS51186">
    <property type="entry name" value="GNAT"/>
    <property type="match status" value="1"/>
</dbReference>
<dbReference type="EMBL" id="CACRUE010000036">
    <property type="protein sequence ID" value="VYU41637.1"/>
    <property type="molecule type" value="Genomic_DNA"/>
</dbReference>
<dbReference type="CDD" id="cd04301">
    <property type="entry name" value="NAT_SF"/>
    <property type="match status" value="1"/>
</dbReference>
<dbReference type="Pfam" id="PF00583">
    <property type="entry name" value="Acetyltransf_1"/>
    <property type="match status" value="1"/>
</dbReference>
<name>A0A6N3EUX9_9FIRM</name>
<dbReference type="Gene3D" id="3.40.630.30">
    <property type="match status" value="1"/>
</dbReference>
<dbReference type="PANTHER" id="PTHR43617">
    <property type="entry name" value="L-AMINO ACID N-ACETYLTRANSFERASE"/>
    <property type="match status" value="1"/>
</dbReference>
<accession>A0A6N3EUX9</accession>
<gene>
    <name evidence="2" type="ORF">IBLFYP30_02598</name>
</gene>
<reference evidence="2" key="1">
    <citation type="submission" date="2019-11" db="EMBL/GenBank/DDBJ databases">
        <authorList>
            <person name="Feng L."/>
        </authorList>
    </citation>
    <scope>NUCLEOTIDE SEQUENCE</scope>
    <source>
        <strain evidence="2">IbartlettiiLFYP30</strain>
    </source>
</reference>
<evidence type="ECO:0000259" key="1">
    <source>
        <dbReference type="PROSITE" id="PS51186"/>
    </source>
</evidence>
<dbReference type="AlphaFoldDB" id="A0A6N3EUX9"/>
<proteinExistence type="predicted"/>
<evidence type="ECO:0000313" key="2">
    <source>
        <dbReference type="EMBL" id="VYU41637.1"/>
    </source>
</evidence>
<dbReference type="SUPFAM" id="SSF55729">
    <property type="entry name" value="Acyl-CoA N-acyltransferases (Nat)"/>
    <property type="match status" value="1"/>
</dbReference>
<protein>
    <submittedName>
        <fullName evidence="2">Acetyltransferase (GNAT) family protein</fullName>
    </submittedName>
</protein>
<sequence>MNFRKSTKSDVSKIMEIVKQAQEYFKSQGIDQWQNNYPNDEVINNDINNGESYVMLDGDDIVATTVISFAKEKSYENILDGKWITNGDYGVIHRIAVDNTHKGKGLSHKIIKYAEEVCKQNNIHSIKVDTHEDNILMQSLLKKNGFEYCGIVYLEDGGKRVAFEKTF</sequence>
<dbReference type="GO" id="GO:0016747">
    <property type="term" value="F:acyltransferase activity, transferring groups other than amino-acyl groups"/>
    <property type="evidence" value="ECO:0007669"/>
    <property type="project" value="InterPro"/>
</dbReference>
<dbReference type="PANTHER" id="PTHR43617:SF20">
    <property type="entry name" value="N-ALPHA-ACETYLTRANSFERASE RIMI"/>
    <property type="match status" value="1"/>
</dbReference>
<organism evidence="2">
    <name type="scientific">Intestinibacter bartlettii</name>
    <dbReference type="NCBI Taxonomy" id="261299"/>
    <lineage>
        <taxon>Bacteria</taxon>
        <taxon>Bacillati</taxon>
        <taxon>Bacillota</taxon>
        <taxon>Clostridia</taxon>
        <taxon>Peptostreptococcales</taxon>
        <taxon>Peptostreptococcaceae</taxon>
        <taxon>Intestinibacter</taxon>
    </lineage>
</organism>
<dbReference type="InterPro" id="IPR016181">
    <property type="entry name" value="Acyl_CoA_acyltransferase"/>
</dbReference>
<dbReference type="RefSeq" id="WP_024038375.1">
    <property type="nucleotide sequence ID" value="NZ_CABIXZ010000005.1"/>
</dbReference>
<dbReference type="InterPro" id="IPR000182">
    <property type="entry name" value="GNAT_dom"/>
</dbReference>